<feature type="region of interest" description="Disordered" evidence="1">
    <location>
        <begin position="403"/>
        <end position="445"/>
    </location>
</feature>
<dbReference type="GO" id="GO:0043886">
    <property type="term" value="F:structural constituent of carboxysome shell"/>
    <property type="evidence" value="ECO:0007669"/>
    <property type="project" value="UniProtKB-ARBA"/>
</dbReference>
<dbReference type="SUPFAM" id="SSF51161">
    <property type="entry name" value="Trimeric LpxA-like enzymes"/>
    <property type="match status" value="1"/>
</dbReference>
<dbReference type="Gene3D" id="2.160.10.10">
    <property type="entry name" value="Hexapeptide repeat proteins"/>
    <property type="match status" value="1"/>
</dbReference>
<evidence type="ECO:0000313" key="4">
    <source>
        <dbReference type="Proteomes" id="UP000249081"/>
    </source>
</evidence>
<feature type="domain" description="Ribulose bisphosphate carboxylase small subunit" evidence="2">
    <location>
        <begin position="546"/>
        <end position="639"/>
    </location>
</feature>
<dbReference type="SMART" id="SM00961">
    <property type="entry name" value="RuBisCO_small"/>
    <property type="match status" value="4"/>
</dbReference>
<dbReference type="GO" id="GO:0031470">
    <property type="term" value="C:carboxysome"/>
    <property type="evidence" value="ECO:0007669"/>
    <property type="project" value="UniProtKB-ARBA"/>
</dbReference>
<feature type="compositionally biased region" description="Low complexity" evidence="1">
    <location>
        <begin position="528"/>
        <end position="542"/>
    </location>
</feature>
<evidence type="ECO:0000256" key="1">
    <source>
        <dbReference type="SAM" id="MobiDB-lite"/>
    </source>
</evidence>
<gene>
    <name evidence="3" type="ORF">DCF17_13175</name>
</gene>
<feature type="domain" description="Ribulose bisphosphate carboxylase small subunit" evidence="2">
    <location>
        <begin position="431"/>
        <end position="524"/>
    </location>
</feature>
<dbReference type="CDD" id="cd00307">
    <property type="entry name" value="RuBisCO_small_like"/>
    <property type="match status" value="4"/>
</dbReference>
<proteinExistence type="predicted"/>
<feature type="region of interest" description="Disordered" evidence="1">
    <location>
        <begin position="523"/>
        <end position="543"/>
    </location>
</feature>
<dbReference type="AlphaFoldDB" id="A0A2W4W597"/>
<dbReference type="EMBL" id="QBMN01000087">
    <property type="protein sequence ID" value="PZO39520.1"/>
    <property type="molecule type" value="Genomic_DNA"/>
</dbReference>
<evidence type="ECO:0000313" key="3">
    <source>
        <dbReference type="EMBL" id="PZO39520.1"/>
    </source>
</evidence>
<dbReference type="InterPro" id="IPR000894">
    <property type="entry name" value="RuBisCO_ssu_dom"/>
</dbReference>
<name>A0A2W4W597_9CYAN</name>
<accession>A0A2W4W597</accession>
<dbReference type="PANTHER" id="PTHR43360">
    <property type="entry name" value="CARBON DIOXIDE CONCENTRATING MECHANISM PROTEIN CCMM"/>
    <property type="match status" value="1"/>
</dbReference>
<dbReference type="Gene3D" id="3.30.190.10">
    <property type="entry name" value="Ribulose bisphosphate carboxylase, small subunit"/>
    <property type="match status" value="4"/>
</dbReference>
<comment type="caution">
    <text evidence="3">The sequence shown here is derived from an EMBL/GenBank/DDBJ whole genome shotgun (WGS) entry which is preliminary data.</text>
</comment>
<feature type="compositionally biased region" description="Low complexity" evidence="1">
    <location>
        <begin position="291"/>
        <end position="306"/>
    </location>
</feature>
<dbReference type="GO" id="GO:0016740">
    <property type="term" value="F:transferase activity"/>
    <property type="evidence" value="ECO:0007669"/>
    <property type="project" value="UniProtKB-KW"/>
</dbReference>
<feature type="domain" description="Ribulose bisphosphate carboxylase small subunit" evidence="2">
    <location>
        <begin position="188"/>
        <end position="283"/>
    </location>
</feature>
<organism evidence="3 4">
    <name type="scientific">Shackletoniella antarctica</name>
    <dbReference type="NCBI Taxonomy" id="268115"/>
    <lineage>
        <taxon>Bacteria</taxon>
        <taxon>Bacillati</taxon>
        <taxon>Cyanobacteriota</taxon>
        <taxon>Cyanophyceae</taxon>
        <taxon>Oculatellales</taxon>
        <taxon>Oculatellaceae</taxon>
        <taxon>Shackletoniella</taxon>
    </lineage>
</organism>
<reference evidence="3 4" key="2">
    <citation type="submission" date="2018-06" db="EMBL/GenBank/DDBJ databases">
        <title>Metagenomic assembly of (sub)arctic Cyanobacteria and their associated microbiome from non-axenic cultures.</title>
        <authorList>
            <person name="Baurain D."/>
        </authorList>
    </citation>
    <scope>NUCLEOTIDE SEQUENCE [LARGE SCALE GENOMIC DNA]</scope>
    <source>
        <strain evidence="3">ULC041bin1</strain>
    </source>
</reference>
<dbReference type="Proteomes" id="UP000249081">
    <property type="component" value="Unassembled WGS sequence"/>
</dbReference>
<evidence type="ECO:0000259" key="2">
    <source>
        <dbReference type="SMART" id="SM00961"/>
    </source>
</evidence>
<feature type="compositionally biased region" description="Low complexity" evidence="1">
    <location>
        <begin position="414"/>
        <end position="442"/>
    </location>
</feature>
<protein>
    <submittedName>
        <fullName evidence="3">Acetyltransferase</fullName>
    </submittedName>
</protein>
<dbReference type="SUPFAM" id="SSF55239">
    <property type="entry name" value="RuBisCO, small subunit"/>
    <property type="match status" value="4"/>
</dbReference>
<dbReference type="InterPro" id="IPR011004">
    <property type="entry name" value="Trimer_LpxA-like_sf"/>
</dbReference>
<dbReference type="InterPro" id="IPR052265">
    <property type="entry name" value="Gamma-CA"/>
</dbReference>
<dbReference type="PANTHER" id="PTHR43360:SF1">
    <property type="entry name" value="CARBOXYSOME ASSEMBLY PROTEIN CCMM"/>
    <property type="match status" value="1"/>
</dbReference>
<sequence length="639" mass="67455">MLGQVLVEPGATLAAGAVVQADPNATVRLGAASTLQEGATVYGRAQGRVLGDDRNAYAVWVGDRTTLTHKVLVQSPVYIGADCFIGFRSTLFNARLGAGCVVMMHALVQDVDVPPGKLVPSGSVITQQHQADALSDVGPADISLVRELAGMAYQGFPPGGSSGGHGAASLDFSGATASSGATAQSNERDGLGTMTSQLLPPDVVQRARQYLAQGLTIGTEHANPRRYRSGVWQTCSPIQSHREPEVLAALEACLSEHSGEYVRMFGIDPKVKQRVAPITIQRADGKPVEASSGFTVSSPSSSSFSSNGNGAYRPAGPVAAGPLSSEVVQQVRQYLSQGYHIGTEHADARRYSSNVWQTCSPISSSREGEVFGDLERCLSEHSGEYVRLFGIDPKAKRRVAPITIQRPDGRPTVASSGSGYAPSAAYSAAPSSGGGAPQAASSDTVQQVRQWLSQGYHIGAEHADSRRYSSNVWQTCTPITGTREGDVIAALNTCIAEHPSEYVRMFGIDPKAKRRMAAVTIQRPGSKAAPAASAPAYSAPAPGDHRLSGGAAPRLSQDVVQQVNQLVNQGYRLSLEHADVRRYRSGAWQNGGALEGSRASEVLAALESQLRGHSGKYVRLIGIDPKAKKRVLEATIQRP</sequence>
<feature type="region of interest" description="Disordered" evidence="1">
    <location>
        <begin position="289"/>
        <end position="309"/>
    </location>
</feature>
<dbReference type="Pfam" id="PF00101">
    <property type="entry name" value="RuBisCO_small"/>
    <property type="match status" value="4"/>
</dbReference>
<keyword evidence="3" id="KW-0808">Transferase</keyword>
<dbReference type="InterPro" id="IPR036385">
    <property type="entry name" value="RuBisCO_ssu_sf"/>
</dbReference>
<feature type="domain" description="Ribulose bisphosphate carboxylase small subunit" evidence="2">
    <location>
        <begin position="314"/>
        <end position="407"/>
    </location>
</feature>
<reference evidence="4" key="1">
    <citation type="submission" date="2018-04" db="EMBL/GenBank/DDBJ databases">
        <authorList>
            <person name="Cornet L."/>
        </authorList>
    </citation>
    <scope>NUCLEOTIDE SEQUENCE [LARGE SCALE GENOMIC DNA]</scope>
</reference>